<dbReference type="SUPFAM" id="SSF117281">
    <property type="entry name" value="Kelch motif"/>
    <property type="match status" value="1"/>
</dbReference>
<evidence type="ECO:0000256" key="4">
    <source>
        <dbReference type="ARBA" id="ARBA00022786"/>
    </source>
</evidence>
<evidence type="ECO:0000256" key="2">
    <source>
        <dbReference type="ARBA" id="ARBA00022441"/>
    </source>
</evidence>
<keyword evidence="3" id="KW-0677">Repeat</keyword>
<proteinExistence type="predicted"/>
<dbReference type="PANTHER" id="PTHR24412:SF475">
    <property type="entry name" value="KELCH-LIKE PROTEIN 17"/>
    <property type="match status" value="1"/>
</dbReference>
<protein>
    <recommendedName>
        <fullName evidence="5">BTB domain-containing protein</fullName>
    </recommendedName>
</protein>
<dbReference type="Gene3D" id="3.30.710.10">
    <property type="entry name" value="Potassium Channel Kv1.1, Chain A"/>
    <property type="match status" value="1"/>
</dbReference>
<feature type="domain" description="BTB" evidence="5">
    <location>
        <begin position="72"/>
        <end position="153"/>
    </location>
</feature>
<accession>A0AA36MCP8</accession>
<dbReference type="InterPro" id="IPR011333">
    <property type="entry name" value="SKP1/BTB/POZ_sf"/>
</dbReference>
<dbReference type="SMART" id="SM00225">
    <property type="entry name" value="BTB"/>
    <property type="match status" value="1"/>
</dbReference>
<evidence type="ECO:0000313" key="7">
    <source>
        <dbReference type="Proteomes" id="UP001176961"/>
    </source>
</evidence>
<dbReference type="SUPFAM" id="SSF54695">
    <property type="entry name" value="POZ domain"/>
    <property type="match status" value="1"/>
</dbReference>
<keyword evidence="4" id="KW-0833">Ubl conjugation pathway</keyword>
<dbReference type="EMBL" id="CATQJL010000316">
    <property type="protein sequence ID" value="CAJ0604702.1"/>
    <property type="molecule type" value="Genomic_DNA"/>
</dbReference>
<organism evidence="6 7">
    <name type="scientific">Cylicocyclus nassatus</name>
    <name type="common">Nematode worm</name>
    <dbReference type="NCBI Taxonomy" id="53992"/>
    <lineage>
        <taxon>Eukaryota</taxon>
        <taxon>Metazoa</taxon>
        <taxon>Ecdysozoa</taxon>
        <taxon>Nematoda</taxon>
        <taxon>Chromadorea</taxon>
        <taxon>Rhabditida</taxon>
        <taxon>Rhabditina</taxon>
        <taxon>Rhabditomorpha</taxon>
        <taxon>Strongyloidea</taxon>
        <taxon>Strongylidae</taxon>
        <taxon>Cylicocyclus</taxon>
    </lineage>
</organism>
<dbReference type="PROSITE" id="PS50097">
    <property type="entry name" value="BTB"/>
    <property type="match status" value="1"/>
</dbReference>
<evidence type="ECO:0000259" key="5">
    <source>
        <dbReference type="PROSITE" id="PS50097"/>
    </source>
</evidence>
<keyword evidence="2" id="KW-0880">Kelch repeat</keyword>
<dbReference type="Pfam" id="PF01344">
    <property type="entry name" value="Kelch_1"/>
    <property type="match status" value="4"/>
</dbReference>
<dbReference type="InterPro" id="IPR000210">
    <property type="entry name" value="BTB/POZ_dom"/>
</dbReference>
<dbReference type="InterPro" id="IPR011705">
    <property type="entry name" value="BACK"/>
</dbReference>
<dbReference type="InterPro" id="IPR006652">
    <property type="entry name" value="Kelch_1"/>
</dbReference>
<dbReference type="AlphaFoldDB" id="A0AA36MCP8"/>
<sequence length="620" mass="67647">MVMGGRSGRRWDAFVLKPPSWMSGWCAESDCAPRRSARSPERDRAVHHFVNDRISGEFFYNLTSLRRCDELCDVVLEACGPGDGGGAESESAPPTIIAAHKVVLAAACPYFRAMFTSNMVESTKDRIFIRDIDGPTLALLVEYMYSGRLDIDESNVQLLLSTASILQLACVRDACSRFLLEQLDASNCLGIASFAQTHNCTQLAHAAQMFTHQHFRLLVESEELLSMDEESFIQLISDDRLTTEGEEAVFEAAINWVKHDPSRKASLPKVLAAVRLPLISQEFLLDRAYQEPLIQESPACIAMLCSVYHHILKKEVTPGIVSSWIRPRQPVPLSQLIMVVGGQAPKAISSVDTFDPDSQRWSSLAPLQQRRCRCGVVMAGDLVYAIGGFNGSARIRSVEIYEPRRDLWLTGPAMDARRSTLGVAVLDGNIVAVGGFDGSTGLCSAEMLDPRQAQWMALPSMTTRRSSVGVAAINGIVFAIGGYDGQSRQCLSSVELYDSRANRWRMGEPLLEVRSGAGVGVYRDRVIAAGGHDGPLVRASVEILGDEGWMHLPEMSVCRRNAGIVVANGTVFALGGDDGASNLSTVECLSLESPDPDWSSLQTEMPQARSYCGVTLLPKA</sequence>
<dbReference type="SMART" id="SM00612">
    <property type="entry name" value="Kelch"/>
    <property type="match status" value="6"/>
</dbReference>
<dbReference type="FunFam" id="1.25.40.420:FF:000001">
    <property type="entry name" value="Kelch-like family member 12"/>
    <property type="match status" value="1"/>
</dbReference>
<keyword evidence="7" id="KW-1185">Reference proteome</keyword>
<reference evidence="6" key="1">
    <citation type="submission" date="2023-07" db="EMBL/GenBank/DDBJ databases">
        <authorList>
            <consortium name="CYATHOMIX"/>
        </authorList>
    </citation>
    <scope>NUCLEOTIDE SEQUENCE</scope>
    <source>
        <strain evidence="6">N/A</strain>
    </source>
</reference>
<gene>
    <name evidence="6" type="ORF">CYNAS_LOCUS16685</name>
</gene>
<dbReference type="InterPro" id="IPR017096">
    <property type="entry name" value="BTB-kelch_protein"/>
</dbReference>
<dbReference type="PRINTS" id="PR00501">
    <property type="entry name" value="KELCHREPEAT"/>
</dbReference>
<comment type="caution">
    <text evidence="6">The sequence shown here is derived from an EMBL/GenBank/DDBJ whole genome shotgun (WGS) entry which is preliminary data.</text>
</comment>
<dbReference type="PANTHER" id="PTHR24412">
    <property type="entry name" value="KELCH PROTEIN"/>
    <property type="match status" value="1"/>
</dbReference>
<evidence type="ECO:0000313" key="6">
    <source>
        <dbReference type="EMBL" id="CAJ0604702.1"/>
    </source>
</evidence>
<evidence type="ECO:0000256" key="3">
    <source>
        <dbReference type="ARBA" id="ARBA00022737"/>
    </source>
</evidence>
<dbReference type="InterPro" id="IPR015915">
    <property type="entry name" value="Kelch-typ_b-propeller"/>
</dbReference>
<dbReference type="PIRSF" id="PIRSF037037">
    <property type="entry name" value="Kelch-like_protein_gigaxonin"/>
    <property type="match status" value="1"/>
</dbReference>
<dbReference type="Gene3D" id="2.120.10.80">
    <property type="entry name" value="Kelch-type beta propeller"/>
    <property type="match status" value="1"/>
</dbReference>
<dbReference type="Pfam" id="PF00651">
    <property type="entry name" value="BTB"/>
    <property type="match status" value="1"/>
</dbReference>
<evidence type="ECO:0000256" key="1">
    <source>
        <dbReference type="ARBA" id="ARBA00004906"/>
    </source>
</evidence>
<dbReference type="Pfam" id="PF07707">
    <property type="entry name" value="BACK"/>
    <property type="match status" value="1"/>
</dbReference>
<name>A0AA36MCP8_CYLNA</name>
<dbReference type="Gene3D" id="1.25.40.420">
    <property type="match status" value="1"/>
</dbReference>
<comment type="pathway">
    <text evidence="1">Protein modification; protein ubiquitination.</text>
</comment>
<dbReference type="Proteomes" id="UP001176961">
    <property type="component" value="Unassembled WGS sequence"/>
</dbReference>
<dbReference type="SMART" id="SM00875">
    <property type="entry name" value="BACK"/>
    <property type="match status" value="1"/>
</dbReference>